<keyword evidence="7 8" id="KW-0378">Hydrolase</keyword>
<comment type="catalytic activity">
    <reaction evidence="1 8 10">
        <text>Release of N-terminal proline from a peptide.</text>
        <dbReference type="EC" id="3.4.11.5"/>
    </reaction>
</comment>
<dbReference type="Pfam" id="PF00561">
    <property type="entry name" value="Abhydrolase_1"/>
    <property type="match status" value="1"/>
</dbReference>
<evidence type="ECO:0000256" key="4">
    <source>
        <dbReference type="ARBA" id="ARBA00022438"/>
    </source>
</evidence>
<feature type="active site" evidence="9">
    <location>
        <position position="269"/>
    </location>
</feature>
<comment type="similarity">
    <text evidence="3 8 10">Belongs to the peptidase S33 family.</text>
</comment>
<sequence length="322" mass="36105">MPPYSPSLLRSGHLRVSDTHQIYFEQAGKEDGYPVVFLHGGPGAGVDEKCRQFFDPSFYHVVLFDQRGCGKSLPGQGYTEENTTAHLISDMEKLRQHCGVEKWLVFGGSWGSTLALAYAEEHPDRVSGLVLRGIFLGSEEEIGWLYKKGEGKGAHMLYPDEYEKFESAIEEVEEREDIIGAYQKGFTSADADRALRLAKAWSRWEGAVSFLQPSDSLVDEFEVDEFAINFAKIECHYFVNKCFMKEGALLANAEKLQNIPGTIVQGRFDTVCPPRAAFDLHKAWPKSELRIIQNGSHSATEGPMLEALIKATDEFKVVLKKE</sequence>
<reference evidence="12" key="1">
    <citation type="submission" date="2021-01" db="EMBL/GenBank/DDBJ databases">
        <authorList>
            <person name="Corre E."/>
            <person name="Pelletier E."/>
            <person name="Niang G."/>
            <person name="Scheremetjew M."/>
            <person name="Finn R."/>
            <person name="Kale V."/>
            <person name="Holt S."/>
            <person name="Cochrane G."/>
            <person name="Meng A."/>
            <person name="Brown T."/>
            <person name="Cohen L."/>
        </authorList>
    </citation>
    <scope>NUCLEOTIDE SEQUENCE</scope>
    <source>
        <strain evidence="12">NIES-2562</strain>
    </source>
</reference>
<keyword evidence="6 8" id="KW-0645">Protease</keyword>
<dbReference type="InterPro" id="IPR005944">
    <property type="entry name" value="Pro_iminopeptidase"/>
</dbReference>
<dbReference type="InterPro" id="IPR029058">
    <property type="entry name" value="AB_hydrolase_fold"/>
</dbReference>
<feature type="active site" description="Proton donor" evidence="9">
    <location>
        <position position="297"/>
    </location>
</feature>
<protein>
    <recommendedName>
        <fullName evidence="8 10">Proline iminopeptidase</fullName>
        <shortName evidence="8">PIP</shortName>
        <ecNumber evidence="8 10">3.4.11.5</ecNumber>
    </recommendedName>
    <alternativeName>
        <fullName evidence="8">Prolyl aminopeptidase</fullName>
    </alternativeName>
</protein>
<accession>A0A7S3GHK7</accession>
<organism evidence="12">
    <name type="scientific">Palpitomonas bilix</name>
    <dbReference type="NCBI Taxonomy" id="652834"/>
    <lineage>
        <taxon>Eukaryota</taxon>
        <taxon>Eukaryota incertae sedis</taxon>
    </lineage>
</organism>
<dbReference type="SUPFAM" id="SSF53474">
    <property type="entry name" value="alpha/beta-Hydrolases"/>
    <property type="match status" value="1"/>
</dbReference>
<dbReference type="PANTHER" id="PTHR43722:SF1">
    <property type="entry name" value="PROLINE IMINOPEPTIDASE"/>
    <property type="match status" value="1"/>
</dbReference>
<evidence type="ECO:0000256" key="1">
    <source>
        <dbReference type="ARBA" id="ARBA00001585"/>
    </source>
</evidence>
<dbReference type="PIRSF" id="PIRSF006431">
    <property type="entry name" value="Pept_S33"/>
    <property type="match status" value="1"/>
</dbReference>
<dbReference type="AlphaFoldDB" id="A0A7S3GHK7"/>
<proteinExistence type="inferred from homology"/>
<dbReference type="EC" id="3.4.11.5" evidence="8 10"/>
<evidence type="ECO:0000313" key="12">
    <source>
        <dbReference type="EMBL" id="CAE0266435.1"/>
    </source>
</evidence>
<dbReference type="NCBIfam" id="TIGR01249">
    <property type="entry name" value="pro_imino_pep_1"/>
    <property type="match status" value="1"/>
</dbReference>
<name>A0A7S3GHK7_9EUKA</name>
<evidence type="ECO:0000256" key="9">
    <source>
        <dbReference type="PIRSR" id="PIRSR006431-1"/>
    </source>
</evidence>
<dbReference type="InterPro" id="IPR000073">
    <property type="entry name" value="AB_hydrolase_1"/>
</dbReference>
<evidence type="ECO:0000256" key="5">
    <source>
        <dbReference type="ARBA" id="ARBA00022490"/>
    </source>
</evidence>
<evidence type="ECO:0000256" key="7">
    <source>
        <dbReference type="ARBA" id="ARBA00022801"/>
    </source>
</evidence>
<evidence type="ECO:0000256" key="6">
    <source>
        <dbReference type="ARBA" id="ARBA00022670"/>
    </source>
</evidence>
<keyword evidence="4 8" id="KW-0031">Aminopeptidase</keyword>
<evidence type="ECO:0000256" key="10">
    <source>
        <dbReference type="RuleBase" id="RU003421"/>
    </source>
</evidence>
<keyword evidence="5 8" id="KW-0963">Cytoplasm</keyword>
<dbReference type="InterPro" id="IPR002410">
    <property type="entry name" value="Peptidase_S33"/>
</dbReference>
<dbReference type="GO" id="GO:0006508">
    <property type="term" value="P:proteolysis"/>
    <property type="evidence" value="ECO:0007669"/>
    <property type="project" value="UniProtKB-KW"/>
</dbReference>
<comment type="subcellular location">
    <subcellularLocation>
        <location evidence="2 8">Cytoplasm</location>
    </subcellularLocation>
</comment>
<evidence type="ECO:0000313" key="13">
    <source>
        <dbReference type="EMBL" id="CAE0266436.1"/>
    </source>
</evidence>
<evidence type="ECO:0000259" key="11">
    <source>
        <dbReference type="Pfam" id="PF00561"/>
    </source>
</evidence>
<dbReference type="PRINTS" id="PR00111">
    <property type="entry name" value="ABHYDROLASE"/>
</dbReference>
<evidence type="ECO:0000256" key="8">
    <source>
        <dbReference type="PIRNR" id="PIRNR006431"/>
    </source>
</evidence>
<dbReference type="PRINTS" id="PR00793">
    <property type="entry name" value="PROAMNOPTASE"/>
</dbReference>
<feature type="domain" description="AB hydrolase-1" evidence="11">
    <location>
        <begin position="33"/>
        <end position="299"/>
    </location>
</feature>
<feature type="active site" description="Nucleophile" evidence="9">
    <location>
        <position position="109"/>
    </location>
</feature>
<dbReference type="PANTHER" id="PTHR43722">
    <property type="entry name" value="PROLINE IMINOPEPTIDASE"/>
    <property type="match status" value="1"/>
</dbReference>
<dbReference type="Gene3D" id="3.40.50.1820">
    <property type="entry name" value="alpha/beta hydrolase"/>
    <property type="match status" value="1"/>
</dbReference>
<dbReference type="EMBL" id="HBIB01044121">
    <property type="protein sequence ID" value="CAE0266435.1"/>
    <property type="molecule type" value="Transcribed_RNA"/>
</dbReference>
<dbReference type="GO" id="GO:0004177">
    <property type="term" value="F:aminopeptidase activity"/>
    <property type="evidence" value="ECO:0007669"/>
    <property type="project" value="UniProtKB-UniRule"/>
</dbReference>
<dbReference type="EMBL" id="HBIB01044122">
    <property type="protein sequence ID" value="CAE0266436.1"/>
    <property type="molecule type" value="Transcribed_RNA"/>
</dbReference>
<evidence type="ECO:0000256" key="3">
    <source>
        <dbReference type="ARBA" id="ARBA00010088"/>
    </source>
</evidence>
<dbReference type="GO" id="GO:0005737">
    <property type="term" value="C:cytoplasm"/>
    <property type="evidence" value="ECO:0007669"/>
    <property type="project" value="UniProtKB-SubCell"/>
</dbReference>
<gene>
    <name evidence="12" type="ORF">PBIL07802_LOCUS28775</name>
    <name evidence="13" type="ORF">PBIL07802_LOCUS28776</name>
</gene>
<evidence type="ECO:0000256" key="2">
    <source>
        <dbReference type="ARBA" id="ARBA00004496"/>
    </source>
</evidence>